<protein>
    <submittedName>
        <fullName evidence="5">Uncharacterized protein</fullName>
    </submittedName>
</protein>
<evidence type="ECO:0000256" key="4">
    <source>
        <dbReference type="ARBA" id="ARBA00023163"/>
    </source>
</evidence>
<reference evidence="5 6" key="1">
    <citation type="submission" date="2020-09" db="EMBL/GenBank/DDBJ databases">
        <title>De no assembly of potato wild relative species, Solanum commersonii.</title>
        <authorList>
            <person name="Cho K."/>
        </authorList>
    </citation>
    <scope>NUCLEOTIDE SEQUENCE [LARGE SCALE GENOMIC DNA]</scope>
    <source>
        <strain evidence="5">LZ3.2</strain>
        <tissue evidence="5">Leaf</tissue>
    </source>
</reference>
<dbReference type="OrthoDB" id="1708467at2759"/>
<keyword evidence="1" id="KW-0240">DNA-directed RNA polymerase</keyword>
<keyword evidence="3" id="KW-0548">Nucleotidyltransferase</keyword>
<evidence type="ECO:0000313" key="6">
    <source>
        <dbReference type="Proteomes" id="UP000824120"/>
    </source>
</evidence>
<dbReference type="AlphaFoldDB" id="A0A9J5XGU8"/>
<proteinExistence type="predicted"/>
<accession>A0A9J5XGU8</accession>
<organism evidence="5 6">
    <name type="scientific">Solanum commersonii</name>
    <name type="common">Commerson's wild potato</name>
    <name type="synonym">Commerson's nightshade</name>
    <dbReference type="NCBI Taxonomy" id="4109"/>
    <lineage>
        <taxon>Eukaryota</taxon>
        <taxon>Viridiplantae</taxon>
        <taxon>Streptophyta</taxon>
        <taxon>Embryophyta</taxon>
        <taxon>Tracheophyta</taxon>
        <taxon>Spermatophyta</taxon>
        <taxon>Magnoliopsida</taxon>
        <taxon>eudicotyledons</taxon>
        <taxon>Gunneridae</taxon>
        <taxon>Pentapetalae</taxon>
        <taxon>asterids</taxon>
        <taxon>lamiids</taxon>
        <taxon>Solanales</taxon>
        <taxon>Solanaceae</taxon>
        <taxon>Solanoideae</taxon>
        <taxon>Solaneae</taxon>
        <taxon>Solanum</taxon>
    </lineage>
</organism>
<dbReference type="EMBL" id="JACXVP010000009">
    <property type="protein sequence ID" value="KAG5586128.1"/>
    <property type="molecule type" value="Genomic_DNA"/>
</dbReference>
<evidence type="ECO:0000256" key="3">
    <source>
        <dbReference type="ARBA" id="ARBA00022695"/>
    </source>
</evidence>
<gene>
    <name evidence="5" type="ORF">H5410_046562</name>
</gene>
<keyword evidence="6" id="KW-1185">Reference proteome</keyword>
<evidence type="ECO:0000313" key="5">
    <source>
        <dbReference type="EMBL" id="KAG5586128.1"/>
    </source>
</evidence>
<dbReference type="PANTHER" id="PTHR34995">
    <property type="entry name" value="DNA-DIRECTED RNA POLYMERASE SUBUNIT BETA"/>
    <property type="match status" value="1"/>
</dbReference>
<dbReference type="Proteomes" id="UP000824120">
    <property type="component" value="Chromosome 9"/>
</dbReference>
<keyword evidence="2" id="KW-0808">Transferase</keyword>
<name>A0A9J5XGU8_SOLCO</name>
<evidence type="ECO:0000256" key="2">
    <source>
        <dbReference type="ARBA" id="ARBA00022679"/>
    </source>
</evidence>
<keyword evidence="4" id="KW-0804">Transcription</keyword>
<evidence type="ECO:0000256" key="1">
    <source>
        <dbReference type="ARBA" id="ARBA00022478"/>
    </source>
</evidence>
<dbReference type="GO" id="GO:0000428">
    <property type="term" value="C:DNA-directed RNA polymerase complex"/>
    <property type="evidence" value="ECO:0007669"/>
    <property type="project" value="UniProtKB-KW"/>
</dbReference>
<dbReference type="InterPro" id="IPR050254">
    <property type="entry name" value="RNA_pol_beta''_euk"/>
</dbReference>
<sequence>MPCSGISIEIPVNGIFHQNSILAYFDDPRYRRKRIYAKIPNESRSIFFIPEEVHILPGSSSIMVWNNSIIGVDSQITLNIRSRVSGLVRTYWRFDTTRNMKKKFQGIQNIRPVVTYKIMDDINLGTLFPPDPLQERENVQL</sequence>
<dbReference type="GO" id="GO:0016779">
    <property type="term" value="F:nucleotidyltransferase activity"/>
    <property type="evidence" value="ECO:0007669"/>
    <property type="project" value="UniProtKB-KW"/>
</dbReference>
<comment type="caution">
    <text evidence="5">The sequence shown here is derived from an EMBL/GenBank/DDBJ whole genome shotgun (WGS) entry which is preliminary data.</text>
</comment>
<dbReference type="PANTHER" id="PTHR34995:SF1">
    <property type="entry name" value="DNA-DIRECTED RNA POLYMERASE SUBUNIT BETA"/>
    <property type="match status" value="1"/>
</dbReference>